<name>A0A9W8KX63_9FUNG</name>
<organism evidence="2 3">
    <name type="scientific">Coemansia spiralis</name>
    <dbReference type="NCBI Taxonomy" id="417178"/>
    <lineage>
        <taxon>Eukaryota</taxon>
        <taxon>Fungi</taxon>
        <taxon>Fungi incertae sedis</taxon>
        <taxon>Zoopagomycota</taxon>
        <taxon>Kickxellomycotina</taxon>
        <taxon>Kickxellomycetes</taxon>
        <taxon>Kickxellales</taxon>
        <taxon>Kickxellaceae</taxon>
        <taxon>Coemansia</taxon>
    </lineage>
</organism>
<sequence>MHPIKNKRELPPLALGCGAFSGAYGPVSQEEVVKSVRTALSNGVTLLDTSPYYNDSEIKLGKALNELKQEFPRSSYSICTKLGRYGYQKTSFNYSVDRVTSSINESMRRLHTDYLDIVLCHDVEFVDVSQIVDEALPKLFELKRQGVVHRVGISGYPLNVLLKLAQVQQERKFPLDVCLSYCNFNLHCQLLAEYEPKLRAAGVDLIIAASPLSMGLLREDTTHEWHPGSHELKNAVEQCITLIHAHNSLCHSESKITLAKMAENYAFSYDKADIHLVGATTASEVEHALNAYKEARALKLYPDGKYANTSINHVYRQIMEMLSPFSRYTWPSPPEDA</sequence>
<dbReference type="OrthoDB" id="5286008at2759"/>
<dbReference type="Proteomes" id="UP001151518">
    <property type="component" value="Unassembled WGS sequence"/>
</dbReference>
<dbReference type="GO" id="GO:0070485">
    <property type="term" value="P:dehydro-D-arabinono-1,4-lactone biosynthetic process"/>
    <property type="evidence" value="ECO:0007669"/>
    <property type="project" value="TreeGrafter"/>
</dbReference>
<dbReference type="PANTHER" id="PTHR42686">
    <property type="entry name" value="GH17980P-RELATED"/>
    <property type="match status" value="1"/>
</dbReference>
<dbReference type="InterPro" id="IPR023210">
    <property type="entry name" value="NADP_OxRdtase_dom"/>
</dbReference>
<dbReference type="GO" id="GO:0005829">
    <property type="term" value="C:cytosol"/>
    <property type="evidence" value="ECO:0007669"/>
    <property type="project" value="TreeGrafter"/>
</dbReference>
<dbReference type="GO" id="GO:0045290">
    <property type="term" value="F:D-arabinose 1-dehydrogenase [NAD(P)+] activity"/>
    <property type="evidence" value="ECO:0007669"/>
    <property type="project" value="TreeGrafter"/>
</dbReference>
<gene>
    <name evidence="2" type="ORF">GGI25_004449</name>
</gene>
<accession>A0A9W8KX63</accession>
<dbReference type="EMBL" id="JANBTW010000060">
    <property type="protein sequence ID" value="KAJ2674156.1"/>
    <property type="molecule type" value="Genomic_DNA"/>
</dbReference>
<dbReference type="PANTHER" id="PTHR42686:SF1">
    <property type="entry name" value="GH17980P-RELATED"/>
    <property type="match status" value="1"/>
</dbReference>
<evidence type="ECO:0000313" key="3">
    <source>
        <dbReference type="Proteomes" id="UP001151518"/>
    </source>
</evidence>
<evidence type="ECO:0000259" key="1">
    <source>
        <dbReference type="Pfam" id="PF00248"/>
    </source>
</evidence>
<dbReference type="Gene3D" id="3.20.20.100">
    <property type="entry name" value="NADP-dependent oxidoreductase domain"/>
    <property type="match status" value="1"/>
</dbReference>
<dbReference type="AlphaFoldDB" id="A0A9W8KX63"/>
<proteinExistence type="predicted"/>
<protein>
    <recommendedName>
        <fullName evidence="1">NADP-dependent oxidoreductase domain-containing protein</fullName>
    </recommendedName>
</protein>
<dbReference type="SUPFAM" id="SSF51430">
    <property type="entry name" value="NAD(P)-linked oxidoreductase"/>
    <property type="match status" value="1"/>
</dbReference>
<comment type="caution">
    <text evidence="2">The sequence shown here is derived from an EMBL/GenBank/DDBJ whole genome shotgun (WGS) entry which is preliminary data.</text>
</comment>
<dbReference type="Pfam" id="PF00248">
    <property type="entry name" value="Aldo_ket_red"/>
    <property type="match status" value="1"/>
</dbReference>
<dbReference type="InterPro" id="IPR036812">
    <property type="entry name" value="NAD(P)_OxRdtase_dom_sf"/>
</dbReference>
<dbReference type="InterPro" id="IPR020471">
    <property type="entry name" value="AKR"/>
</dbReference>
<reference evidence="2" key="1">
    <citation type="submission" date="2022-07" db="EMBL/GenBank/DDBJ databases">
        <title>Phylogenomic reconstructions and comparative analyses of Kickxellomycotina fungi.</title>
        <authorList>
            <person name="Reynolds N.K."/>
            <person name="Stajich J.E."/>
            <person name="Barry K."/>
            <person name="Grigoriev I.V."/>
            <person name="Crous P."/>
            <person name="Smith M.E."/>
        </authorList>
    </citation>
    <scope>NUCLEOTIDE SEQUENCE</scope>
    <source>
        <strain evidence="2">NRRL 3115</strain>
    </source>
</reference>
<feature type="domain" description="NADP-dependent oxidoreductase" evidence="1">
    <location>
        <begin position="12"/>
        <end position="293"/>
    </location>
</feature>
<evidence type="ECO:0000313" key="2">
    <source>
        <dbReference type="EMBL" id="KAJ2674156.1"/>
    </source>
</evidence>